<evidence type="ECO:0000313" key="1">
    <source>
        <dbReference type="EMBL" id="KAJ8129419.1"/>
    </source>
</evidence>
<dbReference type="Proteomes" id="UP001153332">
    <property type="component" value="Unassembled WGS sequence"/>
</dbReference>
<sequence length="291" mass="30487">MTNLGPLTTLFVPSGSACQSIHVGITTAVTFIEHGTVSDCFPSNFKPQNTFYYSPGICQLGYTYGCSGDGGLPGVTVATCCPTGFTCRPNLPGDDPNACQSAFTTAGSLFVDVFSYSTGSPTNVGVTTAYYKPGDTVFAKGLAIQRAASDPEWNTATTGVTGIITAGPSSMSNTPFSTRTTTTAIRTQEISTPPINRNTTGNPNADSSNLSSGAKAGIGVGIGIGVLLNVAVIIIAYRCGKQRGISSIKTLRSHYPIYSAEIWETKPAVEMEEQRRIQELRAIRDPAELGG</sequence>
<name>A0ACC2JPW0_9PEZI</name>
<organism evidence="1 2">
    <name type="scientific">Lasiodiplodia mahajangana</name>
    <dbReference type="NCBI Taxonomy" id="1108764"/>
    <lineage>
        <taxon>Eukaryota</taxon>
        <taxon>Fungi</taxon>
        <taxon>Dikarya</taxon>
        <taxon>Ascomycota</taxon>
        <taxon>Pezizomycotina</taxon>
        <taxon>Dothideomycetes</taxon>
        <taxon>Dothideomycetes incertae sedis</taxon>
        <taxon>Botryosphaeriales</taxon>
        <taxon>Botryosphaeriaceae</taxon>
        <taxon>Lasiodiplodia</taxon>
    </lineage>
</organism>
<accession>A0ACC2JPW0</accession>
<proteinExistence type="predicted"/>
<gene>
    <name evidence="1" type="ORF">O1611_g4212</name>
</gene>
<comment type="caution">
    <text evidence="1">The sequence shown here is derived from an EMBL/GenBank/DDBJ whole genome shotgun (WGS) entry which is preliminary data.</text>
</comment>
<protein>
    <submittedName>
        <fullName evidence="1">Uncharacterized protein</fullName>
    </submittedName>
</protein>
<dbReference type="EMBL" id="JAPUUL010000768">
    <property type="protein sequence ID" value="KAJ8129419.1"/>
    <property type="molecule type" value="Genomic_DNA"/>
</dbReference>
<reference evidence="1" key="1">
    <citation type="submission" date="2022-12" db="EMBL/GenBank/DDBJ databases">
        <title>Genome Sequence of Lasiodiplodia mahajangana.</title>
        <authorList>
            <person name="Buettner E."/>
        </authorList>
    </citation>
    <scope>NUCLEOTIDE SEQUENCE</scope>
    <source>
        <strain evidence="1">VT137</strain>
    </source>
</reference>
<keyword evidence="2" id="KW-1185">Reference proteome</keyword>
<evidence type="ECO:0000313" key="2">
    <source>
        <dbReference type="Proteomes" id="UP001153332"/>
    </source>
</evidence>